<dbReference type="PANTHER" id="PTHR23350">
    <property type="entry name" value="PEROXISOME ASSEMBLY PROTEIN 10"/>
    <property type="match status" value="1"/>
</dbReference>
<protein>
    <recommendedName>
        <fullName evidence="5">RING-type E3 ubiquitin transferase</fullName>
        <ecNumber evidence="5">2.3.2.27</ecNumber>
    </recommendedName>
    <alternativeName>
        <fullName evidence="18">Peroxin-10</fullName>
    </alternativeName>
</protein>
<accession>A0A9P7V5K7</accession>
<dbReference type="Proteomes" id="UP000790833">
    <property type="component" value="Unassembled WGS sequence"/>
</dbReference>
<dbReference type="InterPro" id="IPR001841">
    <property type="entry name" value="Znf_RING"/>
</dbReference>
<comment type="pathway">
    <text evidence="3">Protein modification; protein ubiquitination.</text>
</comment>
<dbReference type="EC" id="2.3.2.27" evidence="5"/>
<keyword evidence="15" id="KW-1133">Transmembrane helix</keyword>
<evidence type="ECO:0000256" key="10">
    <source>
        <dbReference type="ARBA" id="ARBA00022723"/>
    </source>
</evidence>
<evidence type="ECO:0000313" key="22">
    <source>
        <dbReference type="Proteomes" id="UP000790833"/>
    </source>
</evidence>
<name>A0A9P7V5K7_9ASCO</name>
<evidence type="ECO:0000313" key="21">
    <source>
        <dbReference type="EMBL" id="KAG7191359.1"/>
    </source>
</evidence>
<evidence type="ECO:0000256" key="8">
    <source>
        <dbReference type="ARBA" id="ARBA00022679"/>
    </source>
</evidence>
<keyword evidence="10" id="KW-0479">Metal-binding</keyword>
<dbReference type="GeneID" id="66116905"/>
<sequence>MSQSRESTNSMALPFANASTIVRANQKDAYFESDIRTKIQDVIHALKDQRFVYSHPEEITVFAKSLYLALTTLLGARTLGEEYVDLIYVNKSGSRLPLIKRRLGFVASYSLMPYIVSSLMKLLRKKYDAYDDDDDEDEDDKRKSSGGNIEWLVRFLSSYRNTLDTFMNLHIALFYFSGQFYSLSKRIFGLRYAFGHNKDISKIQNGNYSLLGLLIFLQFGIKTLIKFKTYVEEQKNANQHNASDQETLPGNAIRISKFKTLEALKKGMKKEALVNIDLSNADELPYIPEESRSCMLCLSPMVNPSAALCGHIFCWDCIVDWIREHPECPLCRQQCSEQNLLPLR</sequence>
<keyword evidence="11 19" id="KW-0863">Zinc-finger</keyword>
<dbReference type="AlphaFoldDB" id="A0A9P7V5K7"/>
<keyword evidence="22" id="KW-1185">Reference proteome</keyword>
<keyword evidence="13" id="KW-0862">Zinc</keyword>
<evidence type="ECO:0000256" key="19">
    <source>
        <dbReference type="PROSITE-ProRule" id="PRU00175"/>
    </source>
</evidence>
<keyword evidence="12" id="KW-0833">Ubl conjugation pathway</keyword>
<keyword evidence="6" id="KW-0813">Transport</keyword>
<dbReference type="PANTHER" id="PTHR23350:SF0">
    <property type="entry name" value="PEROXISOME BIOGENESIS FACTOR 10"/>
    <property type="match status" value="1"/>
</dbReference>
<dbReference type="SUPFAM" id="SSF57850">
    <property type="entry name" value="RING/U-box"/>
    <property type="match status" value="1"/>
</dbReference>
<evidence type="ECO:0000256" key="4">
    <source>
        <dbReference type="ARBA" id="ARBA00008704"/>
    </source>
</evidence>
<keyword evidence="8" id="KW-0808">Transferase</keyword>
<comment type="subcellular location">
    <subcellularLocation>
        <location evidence="2">Peroxisome membrane</location>
        <topology evidence="2">Multi-pass membrane protein</topology>
    </subcellularLocation>
</comment>
<dbReference type="GO" id="GO:0005778">
    <property type="term" value="C:peroxisomal membrane"/>
    <property type="evidence" value="ECO:0007669"/>
    <property type="project" value="UniProtKB-SubCell"/>
</dbReference>
<evidence type="ECO:0000256" key="17">
    <source>
        <dbReference type="ARBA" id="ARBA00023140"/>
    </source>
</evidence>
<dbReference type="CDD" id="cd16527">
    <property type="entry name" value="RING-HC_PEX10"/>
    <property type="match status" value="1"/>
</dbReference>
<dbReference type="Pfam" id="PF13639">
    <property type="entry name" value="zf-RING_2"/>
    <property type="match status" value="1"/>
</dbReference>
<evidence type="ECO:0000256" key="7">
    <source>
        <dbReference type="ARBA" id="ARBA00022593"/>
    </source>
</evidence>
<dbReference type="RefSeq" id="XP_043046911.1">
    <property type="nucleotide sequence ID" value="XM_043194250.1"/>
</dbReference>
<dbReference type="SMART" id="SM00184">
    <property type="entry name" value="RING"/>
    <property type="match status" value="1"/>
</dbReference>
<dbReference type="GO" id="GO:0008270">
    <property type="term" value="F:zinc ion binding"/>
    <property type="evidence" value="ECO:0007669"/>
    <property type="project" value="UniProtKB-KW"/>
</dbReference>
<dbReference type="GO" id="GO:0016567">
    <property type="term" value="P:protein ubiquitination"/>
    <property type="evidence" value="ECO:0007669"/>
    <property type="project" value="UniProtKB-ARBA"/>
</dbReference>
<dbReference type="InterPro" id="IPR006845">
    <property type="entry name" value="Pex_N"/>
</dbReference>
<evidence type="ECO:0000256" key="1">
    <source>
        <dbReference type="ARBA" id="ARBA00000900"/>
    </source>
</evidence>
<dbReference type="PROSITE" id="PS50089">
    <property type="entry name" value="ZF_RING_2"/>
    <property type="match status" value="1"/>
</dbReference>
<organism evidence="21 22">
    <name type="scientific">Scheffersomyces spartinae</name>
    <dbReference type="NCBI Taxonomy" id="45513"/>
    <lineage>
        <taxon>Eukaryota</taxon>
        <taxon>Fungi</taxon>
        <taxon>Dikarya</taxon>
        <taxon>Ascomycota</taxon>
        <taxon>Saccharomycotina</taxon>
        <taxon>Pichiomycetes</taxon>
        <taxon>Debaryomycetaceae</taxon>
        <taxon>Scheffersomyces</taxon>
    </lineage>
</organism>
<evidence type="ECO:0000256" key="14">
    <source>
        <dbReference type="ARBA" id="ARBA00022927"/>
    </source>
</evidence>
<feature type="domain" description="RING-type" evidence="20">
    <location>
        <begin position="294"/>
        <end position="332"/>
    </location>
</feature>
<dbReference type="OrthoDB" id="6270329at2759"/>
<dbReference type="GO" id="GO:0061630">
    <property type="term" value="F:ubiquitin protein ligase activity"/>
    <property type="evidence" value="ECO:0007669"/>
    <property type="project" value="UniProtKB-EC"/>
</dbReference>
<evidence type="ECO:0000256" key="16">
    <source>
        <dbReference type="ARBA" id="ARBA00023136"/>
    </source>
</evidence>
<evidence type="ECO:0000259" key="20">
    <source>
        <dbReference type="PROSITE" id="PS50089"/>
    </source>
</evidence>
<dbReference type="InterPro" id="IPR013083">
    <property type="entry name" value="Znf_RING/FYVE/PHD"/>
</dbReference>
<comment type="similarity">
    <text evidence="4">Belongs to the pex2/pex10/pex12 family.</text>
</comment>
<reference evidence="21" key="1">
    <citation type="submission" date="2021-03" db="EMBL/GenBank/DDBJ databases">
        <authorList>
            <person name="Palmer J.M."/>
        </authorList>
    </citation>
    <scope>NUCLEOTIDE SEQUENCE</scope>
    <source>
        <strain evidence="21">ARV_011</strain>
    </source>
</reference>
<evidence type="ECO:0000256" key="12">
    <source>
        <dbReference type="ARBA" id="ARBA00022786"/>
    </source>
</evidence>
<keyword evidence="9" id="KW-0812">Transmembrane</keyword>
<evidence type="ECO:0000256" key="9">
    <source>
        <dbReference type="ARBA" id="ARBA00022692"/>
    </source>
</evidence>
<evidence type="ECO:0000256" key="5">
    <source>
        <dbReference type="ARBA" id="ARBA00012483"/>
    </source>
</evidence>
<gene>
    <name evidence="21" type="primary">PEX10</name>
    <name evidence="21" type="ORF">KQ657_003531</name>
</gene>
<dbReference type="PROSITE" id="PS00518">
    <property type="entry name" value="ZF_RING_1"/>
    <property type="match status" value="1"/>
</dbReference>
<evidence type="ECO:0000256" key="3">
    <source>
        <dbReference type="ARBA" id="ARBA00004906"/>
    </source>
</evidence>
<evidence type="ECO:0000256" key="11">
    <source>
        <dbReference type="ARBA" id="ARBA00022771"/>
    </source>
</evidence>
<evidence type="ECO:0000256" key="2">
    <source>
        <dbReference type="ARBA" id="ARBA00004585"/>
    </source>
</evidence>
<dbReference type="Gene3D" id="3.30.40.10">
    <property type="entry name" value="Zinc/RING finger domain, C3HC4 (zinc finger)"/>
    <property type="match status" value="1"/>
</dbReference>
<evidence type="ECO:0000256" key="15">
    <source>
        <dbReference type="ARBA" id="ARBA00022989"/>
    </source>
</evidence>
<keyword evidence="14" id="KW-0653">Protein transport</keyword>
<dbReference type="Pfam" id="PF04757">
    <property type="entry name" value="Pex2_Pex12"/>
    <property type="match status" value="1"/>
</dbReference>
<keyword evidence="17" id="KW-0576">Peroxisome</keyword>
<dbReference type="GO" id="GO:0016562">
    <property type="term" value="P:protein import into peroxisome matrix, receptor recycling"/>
    <property type="evidence" value="ECO:0007669"/>
    <property type="project" value="UniProtKB-ARBA"/>
</dbReference>
<evidence type="ECO:0000256" key="18">
    <source>
        <dbReference type="ARBA" id="ARBA00041230"/>
    </source>
</evidence>
<proteinExistence type="inferred from homology"/>
<evidence type="ECO:0000256" key="6">
    <source>
        <dbReference type="ARBA" id="ARBA00022448"/>
    </source>
</evidence>
<dbReference type="InterPro" id="IPR025654">
    <property type="entry name" value="PEX2/10"/>
</dbReference>
<keyword evidence="7" id="KW-0962">Peroxisome biogenesis</keyword>
<comment type="catalytic activity">
    <reaction evidence="1">
        <text>S-ubiquitinyl-[E2 ubiquitin-conjugating enzyme]-L-cysteine + [acceptor protein]-L-lysine = [E2 ubiquitin-conjugating enzyme]-L-cysteine + N(6)-ubiquitinyl-[acceptor protein]-L-lysine.</text>
        <dbReference type="EC" id="2.3.2.27"/>
    </reaction>
</comment>
<comment type="caution">
    <text evidence="21">The sequence shown here is derived from an EMBL/GenBank/DDBJ whole genome shotgun (WGS) entry which is preliminary data.</text>
</comment>
<evidence type="ECO:0000256" key="13">
    <source>
        <dbReference type="ARBA" id="ARBA00022833"/>
    </source>
</evidence>
<dbReference type="EMBL" id="JAHMUF010000032">
    <property type="protein sequence ID" value="KAG7191359.1"/>
    <property type="molecule type" value="Genomic_DNA"/>
</dbReference>
<dbReference type="InterPro" id="IPR017907">
    <property type="entry name" value="Znf_RING_CS"/>
</dbReference>
<keyword evidence="16" id="KW-0472">Membrane</keyword>